<feature type="domain" description="TNase-like" evidence="5">
    <location>
        <begin position="124"/>
        <end position="249"/>
    </location>
</feature>
<evidence type="ECO:0000256" key="1">
    <source>
        <dbReference type="ARBA" id="ARBA00022722"/>
    </source>
</evidence>
<keyword evidence="2" id="KW-0255">Endonuclease</keyword>
<evidence type="ECO:0000256" key="2">
    <source>
        <dbReference type="ARBA" id="ARBA00022759"/>
    </source>
</evidence>
<protein>
    <recommendedName>
        <fullName evidence="5">TNase-like domain-containing protein</fullName>
    </recommendedName>
</protein>
<evidence type="ECO:0000256" key="3">
    <source>
        <dbReference type="ARBA" id="ARBA00022801"/>
    </source>
</evidence>
<dbReference type="AlphaFoldDB" id="A0ABD3M0I4"/>
<reference evidence="6 7" key="1">
    <citation type="submission" date="2024-10" db="EMBL/GenBank/DDBJ databases">
        <title>Updated reference genomes for cyclostephanoid diatoms.</title>
        <authorList>
            <person name="Roberts W.R."/>
            <person name="Alverson A.J."/>
        </authorList>
    </citation>
    <scope>NUCLEOTIDE SEQUENCE [LARGE SCALE GENOMIC DNA]</scope>
    <source>
        <strain evidence="6 7">AJA232-27</strain>
    </source>
</reference>
<dbReference type="Gene3D" id="2.40.50.90">
    <property type="match status" value="2"/>
</dbReference>
<sequence length="547" mass="60963">MNEGHDHEIRRRLLPLQLLGHACRRNDPDKELRVVINSIGFHRSAEPGVISGQHFALDDYLDGDGDGDGVGQQKQKHGWKQSCNATSSKGKGGGSFIHFDLQLDLSPIYPTLPNDATKHTCVTVYDGDTLTLKDGIRVRLLGIDTPEIKGNEAYSQEAEQYTTDYCQGKEIYLTFLEGGDNYDRYGRLLAHVWVRLTGKGGWLCVNEGLVVSGLAHVYSPSNTKKVHNFNKLVGQQWYAQMLKLGIWNTFVDYDVTVTPKGRAFHTSDFVNIMGICISTAEACISATDDAVKSFLNGQSRYNNESKLAQEHLGKQNAKPGKENAHINNVLQSGLSPIYPSLPKAATKHHCRNVYDGDTLTLDDGTRVRFLGVDTPEMKENQAFSLEAKEYTKKYCHGKDVWLTYGESGGKSNEQNKDHYGRMLAFVWVPLHDINNKSNPSQWLCLNEGLIASGLAHAYSPTKAKRVHNHDKLLGLQKLARVHKSGQWKTFKDYNITVSPNGSAFHKCKNKKSSDSDCKHLARSNNLKVILASEAYDKGMHPCRNCLG</sequence>
<dbReference type="GO" id="GO:0004519">
    <property type="term" value="F:endonuclease activity"/>
    <property type="evidence" value="ECO:0007669"/>
    <property type="project" value="UniProtKB-KW"/>
</dbReference>
<dbReference type="InterPro" id="IPR002071">
    <property type="entry name" value="Thermonucl_AS"/>
</dbReference>
<evidence type="ECO:0000256" key="4">
    <source>
        <dbReference type="SAM" id="MobiDB-lite"/>
    </source>
</evidence>
<accession>A0ABD3M0I4</accession>
<feature type="domain" description="TNase-like" evidence="5">
    <location>
        <begin position="353"/>
        <end position="489"/>
    </location>
</feature>
<dbReference type="PROSITE" id="PS01284">
    <property type="entry name" value="TNASE_2"/>
    <property type="match status" value="1"/>
</dbReference>
<proteinExistence type="predicted"/>
<name>A0ABD3M0I4_9STRA</name>
<evidence type="ECO:0000313" key="7">
    <source>
        <dbReference type="Proteomes" id="UP001530293"/>
    </source>
</evidence>
<organism evidence="6 7">
    <name type="scientific">Discostella pseudostelligera</name>
    <dbReference type="NCBI Taxonomy" id="259834"/>
    <lineage>
        <taxon>Eukaryota</taxon>
        <taxon>Sar</taxon>
        <taxon>Stramenopiles</taxon>
        <taxon>Ochrophyta</taxon>
        <taxon>Bacillariophyta</taxon>
        <taxon>Coscinodiscophyceae</taxon>
        <taxon>Thalassiosirophycidae</taxon>
        <taxon>Stephanodiscales</taxon>
        <taxon>Stephanodiscaceae</taxon>
        <taxon>Discostella</taxon>
    </lineage>
</organism>
<dbReference type="Pfam" id="PF00565">
    <property type="entry name" value="SNase"/>
    <property type="match status" value="2"/>
</dbReference>
<dbReference type="GO" id="GO:0016787">
    <property type="term" value="F:hydrolase activity"/>
    <property type="evidence" value="ECO:0007669"/>
    <property type="project" value="UniProtKB-KW"/>
</dbReference>
<dbReference type="InterPro" id="IPR016071">
    <property type="entry name" value="Staphylococal_nuclease_OB-fold"/>
</dbReference>
<dbReference type="EMBL" id="JALLBG020000263">
    <property type="protein sequence ID" value="KAL3757519.1"/>
    <property type="molecule type" value="Genomic_DNA"/>
</dbReference>
<comment type="caution">
    <text evidence="6">The sequence shown here is derived from an EMBL/GenBank/DDBJ whole genome shotgun (WGS) entry which is preliminary data.</text>
</comment>
<dbReference type="PANTHER" id="PTHR12302">
    <property type="entry name" value="EBNA2 BINDING PROTEIN P100"/>
    <property type="match status" value="1"/>
</dbReference>
<keyword evidence="1" id="KW-0540">Nuclease</keyword>
<keyword evidence="3" id="KW-0378">Hydrolase</keyword>
<keyword evidence="7" id="KW-1185">Reference proteome</keyword>
<dbReference type="InterPro" id="IPR035437">
    <property type="entry name" value="SNase_OB-fold_sf"/>
</dbReference>
<gene>
    <name evidence="6" type="ORF">ACHAWU_010151</name>
</gene>
<dbReference type="SMART" id="SM00318">
    <property type="entry name" value="SNc"/>
    <property type="match status" value="2"/>
</dbReference>
<evidence type="ECO:0000313" key="6">
    <source>
        <dbReference type="EMBL" id="KAL3757519.1"/>
    </source>
</evidence>
<dbReference type="PANTHER" id="PTHR12302:SF3">
    <property type="entry name" value="SERINE_THREONINE-PROTEIN KINASE 31"/>
    <property type="match status" value="1"/>
</dbReference>
<dbReference type="SUPFAM" id="SSF50199">
    <property type="entry name" value="Staphylococcal nuclease"/>
    <property type="match status" value="2"/>
</dbReference>
<evidence type="ECO:0000259" key="5">
    <source>
        <dbReference type="PROSITE" id="PS50830"/>
    </source>
</evidence>
<dbReference type="PROSITE" id="PS50830">
    <property type="entry name" value="TNASE_3"/>
    <property type="match status" value="2"/>
</dbReference>
<feature type="region of interest" description="Disordered" evidence="4">
    <location>
        <begin position="66"/>
        <end position="87"/>
    </location>
</feature>
<dbReference type="Proteomes" id="UP001530293">
    <property type="component" value="Unassembled WGS sequence"/>
</dbReference>